<sequence>MKNIYNPKANPKAKCFLMQHLHILKGKTKGKSMQEKKKE</sequence>
<proteinExistence type="predicted"/>
<gene>
    <name evidence="1" type="ORF">QN326_07300</name>
</gene>
<name>A0ABZ3CFJ8_9MOLU</name>
<evidence type="ECO:0000313" key="2">
    <source>
        <dbReference type="Proteomes" id="UP001483898"/>
    </source>
</evidence>
<dbReference type="EMBL" id="CP128414">
    <property type="protein sequence ID" value="WZX02677.1"/>
    <property type="molecule type" value="Genomic_DNA"/>
</dbReference>
<protein>
    <submittedName>
        <fullName evidence="1">Uncharacterized protein</fullName>
    </submittedName>
</protein>
<accession>A0ABZ3CFJ8</accession>
<organism evidence="1 2">
    <name type="scientific">Candidatus Phytoplasma asteris</name>
    <dbReference type="NCBI Taxonomy" id="85620"/>
    <lineage>
        <taxon>Bacteria</taxon>
        <taxon>Bacillati</taxon>
        <taxon>Mycoplasmatota</taxon>
        <taxon>Mollicutes</taxon>
        <taxon>Acholeplasmatales</taxon>
        <taxon>Acholeplasmataceae</taxon>
        <taxon>Candidatus Phytoplasma</taxon>
        <taxon>16SrI (Aster yellows group)</taxon>
    </lineage>
</organism>
<dbReference type="Proteomes" id="UP001483898">
    <property type="component" value="Chromosome"/>
</dbReference>
<reference evidence="1" key="1">
    <citation type="submission" date="2023-06" db="EMBL/GenBank/DDBJ databases">
        <title>Complete Genome of Candidatus Phytoplasma asteris M8.</title>
        <authorList>
            <person name="Toth R."/>
            <person name="Ilic A.-M."/>
            <person name="Huettel B."/>
            <person name="Duduk B."/>
            <person name="Kube M."/>
        </authorList>
    </citation>
    <scope>NUCLEOTIDE SEQUENCE [LARGE SCALE GENOMIC DNA]</scope>
    <source>
        <strain evidence="1">M8</strain>
    </source>
</reference>
<evidence type="ECO:0000313" key="1">
    <source>
        <dbReference type="EMBL" id="WZX02677.1"/>
    </source>
</evidence>
<keyword evidence="2" id="KW-1185">Reference proteome</keyword>